<evidence type="ECO:0008006" key="3">
    <source>
        <dbReference type="Google" id="ProtNLM"/>
    </source>
</evidence>
<dbReference type="AlphaFoldDB" id="A0A2L2XFL1"/>
<reference evidence="2" key="1">
    <citation type="submission" date="2018-02" db="EMBL/GenBank/DDBJ databases">
        <title>Genome sequence of Desulfocucumis palustris strain NAW-5.</title>
        <authorList>
            <person name="Watanabe M."/>
            <person name="Kojima H."/>
            <person name="Fukui M."/>
        </authorList>
    </citation>
    <scope>NUCLEOTIDE SEQUENCE [LARGE SCALE GENOMIC DNA]</scope>
    <source>
        <strain evidence="2">NAW-5</strain>
    </source>
</reference>
<dbReference type="Proteomes" id="UP000239549">
    <property type="component" value="Unassembled WGS sequence"/>
</dbReference>
<proteinExistence type="predicted"/>
<comment type="caution">
    <text evidence="1">The sequence shown here is derived from an EMBL/GenBank/DDBJ whole genome shotgun (WGS) entry which is preliminary data.</text>
</comment>
<accession>A0A2L2XFL1</accession>
<dbReference type="RefSeq" id="WP_104371478.1">
    <property type="nucleotide sequence ID" value="NZ_BFAV01000073.1"/>
</dbReference>
<sequence length="64" mass="7716">MSTAMDLNVLEKEIRELELSLKVRESWLNSNDSKYNYFRQKHLYDSKRLSTLKKLADIIKLNKR</sequence>
<evidence type="ECO:0000313" key="1">
    <source>
        <dbReference type="EMBL" id="GBF33026.1"/>
    </source>
</evidence>
<dbReference type="OrthoDB" id="9980918at2"/>
<gene>
    <name evidence="1" type="ORF">DCCM_2123</name>
</gene>
<organism evidence="1 2">
    <name type="scientific">Desulfocucumis palustris</name>
    <dbReference type="NCBI Taxonomy" id="1898651"/>
    <lineage>
        <taxon>Bacteria</taxon>
        <taxon>Bacillati</taxon>
        <taxon>Bacillota</taxon>
        <taxon>Clostridia</taxon>
        <taxon>Eubacteriales</taxon>
        <taxon>Desulfocucumaceae</taxon>
        <taxon>Desulfocucumis</taxon>
    </lineage>
</organism>
<keyword evidence="2" id="KW-1185">Reference proteome</keyword>
<evidence type="ECO:0000313" key="2">
    <source>
        <dbReference type="Proteomes" id="UP000239549"/>
    </source>
</evidence>
<dbReference type="EMBL" id="BFAV01000073">
    <property type="protein sequence ID" value="GBF33026.1"/>
    <property type="molecule type" value="Genomic_DNA"/>
</dbReference>
<protein>
    <recommendedName>
        <fullName evidence="3">50S ribosomal protein L29</fullName>
    </recommendedName>
</protein>
<name>A0A2L2XFL1_9FIRM</name>